<dbReference type="KEGG" id="sale:EPH95_17720"/>
<dbReference type="FunFam" id="3.40.50.20:FF:000010">
    <property type="entry name" value="Propionyl-CoA carboxylase subunit alpha"/>
    <property type="match status" value="1"/>
</dbReference>
<dbReference type="InterPro" id="IPR005481">
    <property type="entry name" value="BC-like_N"/>
</dbReference>
<dbReference type="InterPro" id="IPR011764">
    <property type="entry name" value="Biotin_carboxylation_dom"/>
</dbReference>
<dbReference type="InterPro" id="IPR050856">
    <property type="entry name" value="Biotin_carboxylase_complex"/>
</dbReference>
<dbReference type="Gene3D" id="3.30.470.20">
    <property type="entry name" value="ATP-grasp fold, B domain"/>
    <property type="match status" value="1"/>
</dbReference>
<dbReference type="PANTHER" id="PTHR18866">
    <property type="entry name" value="CARBOXYLASE:PYRUVATE/ACETYL-COA/PROPIONYL-COA CARBOXYLASE"/>
    <property type="match status" value="1"/>
</dbReference>
<dbReference type="Pfam" id="PF02785">
    <property type="entry name" value="Biotin_carb_C"/>
    <property type="match status" value="1"/>
</dbReference>
<accession>A0A514LLQ1</accession>
<keyword evidence="10" id="KW-1185">Reference proteome</keyword>
<dbReference type="GO" id="GO:0005524">
    <property type="term" value="F:ATP binding"/>
    <property type="evidence" value="ECO:0007669"/>
    <property type="project" value="UniProtKB-UniRule"/>
</dbReference>
<sequence length="443" mass="48983">MFTKVLVANRGEIACRIIQSCQSLGVKAVAIYSEADRDARHTQLADEAYEVGPAKVFESYLNIDKILAIAKEARVNAIHPGYGFLSENPDFVTRCHEEEIVFIGPAPETMTLMGDKVSARNHMKNAGVPVIPGSVEPIASADEAVSFAEKQGYPVMLKAAAGGGGIGMEKAGDDEKLKKAFQSNQRRAMNYFSSDSLYIEKALESPRHIEVQIIGDRHGNVIHLGERDCSIQRRHQKVIEEAPALDLSEDLLERLRKAAIQAAKSLRYENAGTLEFLVEDNEFYFLEMNTRLQVEHPVTEQITGVDIVREQLNVAAGEPLGMKQSEVQLQGHAIETRIYAEDPNTFFPSPGTIDAFNIPEGASIRLDTGVQNGTEVTPHYDPLLAKLIVSGNSREDTLKKLQQTLEECDIQGLKTNIPFLREVANHPDYVAGNVTINFVNEHF</sequence>
<evidence type="ECO:0000313" key="10">
    <source>
        <dbReference type="Proteomes" id="UP000319756"/>
    </source>
</evidence>
<dbReference type="SMART" id="SM00878">
    <property type="entry name" value="Biotin_carb_C"/>
    <property type="match status" value="1"/>
</dbReference>
<dbReference type="EC" id="6.3.4.14" evidence="1"/>
<organism evidence="9 10">
    <name type="scientific">Salicibibacter halophilus</name>
    <dbReference type="NCBI Taxonomy" id="2502791"/>
    <lineage>
        <taxon>Bacteria</taxon>
        <taxon>Bacillati</taxon>
        <taxon>Bacillota</taxon>
        <taxon>Bacilli</taxon>
        <taxon>Bacillales</taxon>
        <taxon>Bacillaceae</taxon>
        <taxon>Salicibibacter</taxon>
    </lineage>
</organism>
<keyword evidence="2" id="KW-0436">Ligase</keyword>
<evidence type="ECO:0000256" key="4">
    <source>
        <dbReference type="ARBA" id="ARBA00022840"/>
    </source>
</evidence>
<dbReference type="SUPFAM" id="SSF52440">
    <property type="entry name" value="PreATP-grasp domain"/>
    <property type="match status" value="1"/>
</dbReference>
<dbReference type="PROSITE" id="PS50979">
    <property type="entry name" value="BC"/>
    <property type="match status" value="1"/>
</dbReference>
<dbReference type="RefSeq" id="WP_142091275.1">
    <property type="nucleotide sequence ID" value="NZ_CP035485.1"/>
</dbReference>
<feature type="domain" description="Biotin carboxylation" evidence="8">
    <location>
        <begin position="1"/>
        <end position="443"/>
    </location>
</feature>
<dbReference type="NCBIfam" id="NF006367">
    <property type="entry name" value="PRK08591.1"/>
    <property type="match status" value="1"/>
</dbReference>
<dbReference type="OrthoDB" id="9807469at2"/>
<dbReference type="GO" id="GO:0004075">
    <property type="term" value="F:biotin carboxylase activity"/>
    <property type="evidence" value="ECO:0007669"/>
    <property type="project" value="UniProtKB-EC"/>
</dbReference>
<dbReference type="PROSITE" id="PS00866">
    <property type="entry name" value="CPSASE_1"/>
    <property type="match status" value="1"/>
</dbReference>
<dbReference type="PANTHER" id="PTHR18866:SF33">
    <property type="entry name" value="METHYLCROTONOYL-COA CARBOXYLASE SUBUNIT ALPHA, MITOCHONDRIAL-RELATED"/>
    <property type="match status" value="1"/>
</dbReference>
<evidence type="ECO:0000256" key="5">
    <source>
        <dbReference type="ARBA" id="ARBA00023267"/>
    </source>
</evidence>
<dbReference type="InterPro" id="IPR011054">
    <property type="entry name" value="Rudment_hybrid_motif"/>
</dbReference>
<dbReference type="EMBL" id="CP035485">
    <property type="protein sequence ID" value="QDI92778.1"/>
    <property type="molecule type" value="Genomic_DNA"/>
</dbReference>
<dbReference type="Proteomes" id="UP000319756">
    <property type="component" value="Chromosome"/>
</dbReference>
<evidence type="ECO:0000259" key="7">
    <source>
        <dbReference type="PROSITE" id="PS50975"/>
    </source>
</evidence>
<evidence type="ECO:0000256" key="3">
    <source>
        <dbReference type="ARBA" id="ARBA00022741"/>
    </source>
</evidence>
<dbReference type="InterPro" id="IPR016185">
    <property type="entry name" value="PreATP-grasp_dom_sf"/>
</dbReference>
<dbReference type="InterPro" id="IPR013815">
    <property type="entry name" value="ATP_grasp_subdomain_1"/>
</dbReference>
<dbReference type="FunFam" id="3.30.1490.20:FF:000003">
    <property type="entry name" value="acetyl-CoA carboxylase isoform X1"/>
    <property type="match status" value="1"/>
</dbReference>
<keyword evidence="4 6" id="KW-0067">ATP-binding</keyword>
<dbReference type="InterPro" id="IPR011761">
    <property type="entry name" value="ATP-grasp"/>
</dbReference>
<evidence type="ECO:0000256" key="1">
    <source>
        <dbReference type="ARBA" id="ARBA00013263"/>
    </source>
</evidence>
<feature type="domain" description="ATP-grasp" evidence="7">
    <location>
        <begin position="120"/>
        <end position="316"/>
    </location>
</feature>
<evidence type="ECO:0000259" key="8">
    <source>
        <dbReference type="PROSITE" id="PS50979"/>
    </source>
</evidence>
<dbReference type="GO" id="GO:0046872">
    <property type="term" value="F:metal ion binding"/>
    <property type="evidence" value="ECO:0007669"/>
    <property type="project" value="InterPro"/>
</dbReference>
<dbReference type="SUPFAM" id="SSF51246">
    <property type="entry name" value="Rudiment single hybrid motif"/>
    <property type="match status" value="1"/>
</dbReference>
<name>A0A514LLQ1_9BACI</name>
<dbReference type="SUPFAM" id="SSF56059">
    <property type="entry name" value="Glutathione synthetase ATP-binding domain-like"/>
    <property type="match status" value="1"/>
</dbReference>
<dbReference type="Gene3D" id="3.30.1490.20">
    <property type="entry name" value="ATP-grasp fold, A domain"/>
    <property type="match status" value="1"/>
</dbReference>
<dbReference type="Pfam" id="PF02786">
    <property type="entry name" value="CPSase_L_D2"/>
    <property type="match status" value="1"/>
</dbReference>
<dbReference type="PROSITE" id="PS00867">
    <property type="entry name" value="CPSASE_2"/>
    <property type="match status" value="1"/>
</dbReference>
<keyword evidence="5" id="KW-0092">Biotin</keyword>
<evidence type="ECO:0000256" key="6">
    <source>
        <dbReference type="PROSITE-ProRule" id="PRU00409"/>
    </source>
</evidence>
<dbReference type="Gene3D" id="3.40.50.20">
    <property type="match status" value="1"/>
</dbReference>
<protein>
    <recommendedName>
        <fullName evidence="1">biotin carboxylase</fullName>
        <ecNumber evidence="1">6.3.4.14</ecNumber>
    </recommendedName>
</protein>
<dbReference type="Pfam" id="PF00289">
    <property type="entry name" value="Biotin_carb_N"/>
    <property type="match status" value="1"/>
</dbReference>
<dbReference type="InterPro" id="IPR005482">
    <property type="entry name" value="Biotin_COase_C"/>
</dbReference>
<evidence type="ECO:0000256" key="2">
    <source>
        <dbReference type="ARBA" id="ARBA00022598"/>
    </source>
</evidence>
<dbReference type="PROSITE" id="PS50975">
    <property type="entry name" value="ATP_GRASP"/>
    <property type="match status" value="1"/>
</dbReference>
<dbReference type="InterPro" id="IPR005479">
    <property type="entry name" value="CPAse_ATP-bd"/>
</dbReference>
<reference evidence="10" key="1">
    <citation type="submission" date="2019-01" db="EMBL/GenBank/DDBJ databases">
        <title>Genomic analysis of Salicibibacter sp. NKC3-5.</title>
        <authorList>
            <person name="Oh Y.J."/>
        </authorList>
    </citation>
    <scope>NUCLEOTIDE SEQUENCE [LARGE SCALE GENOMIC DNA]</scope>
    <source>
        <strain evidence="10">NKC3-5</strain>
    </source>
</reference>
<dbReference type="AlphaFoldDB" id="A0A514LLQ1"/>
<gene>
    <name evidence="9" type="ORF">EPH95_17720</name>
</gene>
<proteinExistence type="predicted"/>
<keyword evidence="3 6" id="KW-0547">Nucleotide-binding</keyword>
<evidence type="ECO:0000313" key="9">
    <source>
        <dbReference type="EMBL" id="QDI92778.1"/>
    </source>
</evidence>